<dbReference type="AlphaFoldDB" id="A0A7X1B6H2"/>
<accession>A0A7X1B6H2</accession>
<reference evidence="1 2" key="1">
    <citation type="submission" date="2020-07" db="EMBL/GenBank/DDBJ databases">
        <authorList>
            <person name="Feng X."/>
        </authorList>
    </citation>
    <scope>NUCLEOTIDE SEQUENCE [LARGE SCALE GENOMIC DNA]</scope>
    <source>
        <strain evidence="1 2">JCM23202</strain>
    </source>
</reference>
<organism evidence="1 2">
    <name type="scientific">Pelagicoccus albus</name>
    <dbReference type="NCBI Taxonomy" id="415222"/>
    <lineage>
        <taxon>Bacteria</taxon>
        <taxon>Pseudomonadati</taxon>
        <taxon>Verrucomicrobiota</taxon>
        <taxon>Opitutia</taxon>
        <taxon>Puniceicoccales</taxon>
        <taxon>Pelagicoccaceae</taxon>
        <taxon>Pelagicoccus</taxon>
    </lineage>
</organism>
<sequence>MTVTFKEKVYAYKKATKLFHSFVSSDVFCRLFGKWYRVAEQHKDGSWHLHMLVECRDNIRAAFDWDHWSASKELFGKNRGKAYAHLAKCCAKDHPIRVYWQGIVKMSERSKMIGRCQMEPIKSNAEGCGKYLAKYLDKGFVTNRINAKEKRTRVERRRLVAKGGKAIRAASSRLSWVSPDGRRWRGCIGEVATHFGLKDYSEFSKLWGPSWAYRIKDVISYLPFDDYDGARTMRIPMELGQELGQTKTNIPEFSEEQMRKFVFARLHEMRIRKDKSYEKQNELVGGEASFSFKGEQYRWYRSV</sequence>
<proteinExistence type="predicted"/>
<evidence type="ECO:0000313" key="1">
    <source>
        <dbReference type="EMBL" id="MBC2606578.1"/>
    </source>
</evidence>
<protein>
    <submittedName>
        <fullName evidence="1">Uncharacterized protein</fullName>
    </submittedName>
</protein>
<dbReference type="EMBL" id="JACHVC010000012">
    <property type="protein sequence ID" value="MBC2606578.1"/>
    <property type="molecule type" value="Genomic_DNA"/>
</dbReference>
<dbReference type="Proteomes" id="UP000526501">
    <property type="component" value="Unassembled WGS sequence"/>
</dbReference>
<dbReference type="RefSeq" id="WP_185660448.1">
    <property type="nucleotide sequence ID" value="NZ_CAWPOO010000012.1"/>
</dbReference>
<gene>
    <name evidence="1" type="ORF">H5P27_11050</name>
</gene>
<name>A0A7X1B6H2_9BACT</name>
<evidence type="ECO:0000313" key="2">
    <source>
        <dbReference type="Proteomes" id="UP000526501"/>
    </source>
</evidence>
<comment type="caution">
    <text evidence="1">The sequence shown here is derived from an EMBL/GenBank/DDBJ whole genome shotgun (WGS) entry which is preliminary data.</text>
</comment>
<keyword evidence="2" id="KW-1185">Reference proteome</keyword>